<keyword evidence="2" id="KW-0539">Nucleus</keyword>
<feature type="compositionally biased region" description="Polar residues" evidence="3">
    <location>
        <begin position="27"/>
        <end position="45"/>
    </location>
</feature>
<evidence type="ECO:0000256" key="1">
    <source>
        <dbReference type="ARBA" id="ARBA00004123"/>
    </source>
</evidence>
<dbReference type="GO" id="GO:0005634">
    <property type="term" value="C:nucleus"/>
    <property type="evidence" value="ECO:0007669"/>
    <property type="project" value="UniProtKB-SubCell"/>
</dbReference>
<evidence type="ECO:0000256" key="2">
    <source>
        <dbReference type="ARBA" id="ARBA00023242"/>
    </source>
</evidence>
<protein>
    <recommendedName>
        <fullName evidence="6">Transcription factor domain-containing protein</fullName>
    </recommendedName>
</protein>
<dbReference type="RefSeq" id="XP_031010406.1">
    <property type="nucleotide sequence ID" value="XM_031165535.1"/>
</dbReference>
<proteinExistence type="predicted"/>
<feature type="region of interest" description="Disordered" evidence="3">
    <location>
        <begin position="116"/>
        <end position="159"/>
    </location>
</feature>
<dbReference type="AlphaFoldDB" id="A0A366QJS5"/>
<gene>
    <name evidence="4" type="ORF">FIESC28_11411</name>
</gene>
<dbReference type="InterPro" id="IPR021858">
    <property type="entry name" value="Fun_TF"/>
</dbReference>
<evidence type="ECO:0008006" key="6">
    <source>
        <dbReference type="Google" id="ProtNLM"/>
    </source>
</evidence>
<comment type="caution">
    <text evidence="4">The sequence shown here is derived from an EMBL/GenBank/DDBJ whole genome shotgun (WGS) entry which is preliminary data.</text>
</comment>
<dbReference type="GeneID" id="42000831"/>
<sequence>MKVEEDKERVRSMVPYHEPYHVPDNYGITSLTLHTAPQPATSSPASHDDLEPDAPYSLEKVLHKCFDNPFTSDENRLPELLNPLFDRPRDGRINGHIKCNWPREEQANEPLGPAPVQSGGGTQHVQHRAPPSTGIESKFSGSTPSQTTMPNAPSSFQDVSAHAPPKLPPCFGRLDAWSKMDKWGKKAFIFYAESWCPGRVKGISYAVQSLSFIYIHDYLADQHLRKRANELYAMAVQELDKLLKGSKSNMWCQEVITMAIFLSMHDVILTEKRLEKDGKSQWLGGFKLCEYLLRQTDPGHRFWNQKRSHRFDRLRISQSIIVGRAVILAESMMELPLPMNPETECTRFDWLLYGTEGEMSEIHGGCGFSKLILHTWSQVTYCAARLQQEPWSPVVPSTAKFIFSKLTRIRQWNREGKSLKERQPRPETITWVRDASDGFVISSKEEMTEVTAEAWRIAAIIYYLCRLLRLPRDHEAVVHNMELLAKCIRIMPTSGSCFTAQAPLLPVFFLGLLSTTLEHRDVSQRWFERVSEESVRSSVRLLYKALKRIWKWIDVDPELQHNPTPVADDLGKRDAWWETLVKKVGEQEGQTLCLT</sequence>
<evidence type="ECO:0000313" key="4">
    <source>
        <dbReference type="EMBL" id="RBR05201.1"/>
    </source>
</evidence>
<evidence type="ECO:0000313" key="5">
    <source>
        <dbReference type="Proteomes" id="UP000253153"/>
    </source>
</evidence>
<dbReference type="PANTHER" id="PTHR37534">
    <property type="entry name" value="TRANSCRIPTIONAL ACTIVATOR PROTEIN UGA3"/>
    <property type="match status" value="1"/>
</dbReference>
<feature type="region of interest" description="Disordered" evidence="3">
    <location>
        <begin position="1"/>
        <end position="52"/>
    </location>
</feature>
<comment type="subcellular location">
    <subcellularLocation>
        <location evidence="1">Nucleus</location>
    </subcellularLocation>
</comment>
<dbReference type="OrthoDB" id="3597252at2759"/>
<reference evidence="4 5" key="1">
    <citation type="submission" date="2018-06" db="EMBL/GenBank/DDBJ databases">
        <title>Fusarium incarnatum-equiseti species complex species 28.</title>
        <authorList>
            <person name="Gardiner D.M."/>
        </authorList>
    </citation>
    <scope>NUCLEOTIDE SEQUENCE [LARGE SCALE GENOMIC DNA]</scope>
    <source>
        <strain evidence="4 5">FIESC_28</strain>
    </source>
</reference>
<dbReference type="PANTHER" id="PTHR37534:SF46">
    <property type="entry name" value="ZN(II)2CYS6 TRANSCRIPTION FACTOR (EUROFUNG)"/>
    <property type="match status" value="1"/>
</dbReference>
<evidence type="ECO:0000256" key="3">
    <source>
        <dbReference type="SAM" id="MobiDB-lite"/>
    </source>
</evidence>
<dbReference type="Proteomes" id="UP000253153">
    <property type="component" value="Unassembled WGS sequence"/>
</dbReference>
<dbReference type="Pfam" id="PF11951">
    <property type="entry name" value="Fungal_trans_2"/>
    <property type="match status" value="1"/>
</dbReference>
<organism evidence="4 5">
    <name type="scientific">Fusarium coffeatum</name>
    <dbReference type="NCBI Taxonomy" id="231269"/>
    <lineage>
        <taxon>Eukaryota</taxon>
        <taxon>Fungi</taxon>
        <taxon>Dikarya</taxon>
        <taxon>Ascomycota</taxon>
        <taxon>Pezizomycotina</taxon>
        <taxon>Sordariomycetes</taxon>
        <taxon>Hypocreomycetidae</taxon>
        <taxon>Hypocreales</taxon>
        <taxon>Nectriaceae</taxon>
        <taxon>Fusarium</taxon>
        <taxon>Fusarium incarnatum-equiseti species complex</taxon>
    </lineage>
</organism>
<feature type="compositionally biased region" description="Polar residues" evidence="3">
    <location>
        <begin position="139"/>
        <end position="158"/>
    </location>
</feature>
<dbReference type="EMBL" id="QKXC01000387">
    <property type="protein sequence ID" value="RBR05201.1"/>
    <property type="molecule type" value="Genomic_DNA"/>
</dbReference>
<name>A0A366QJS5_9HYPO</name>
<accession>A0A366QJS5</accession>
<feature type="compositionally biased region" description="Basic and acidic residues" evidence="3">
    <location>
        <begin position="1"/>
        <end position="11"/>
    </location>
</feature>
<keyword evidence="5" id="KW-1185">Reference proteome</keyword>